<reference evidence="1 2" key="1">
    <citation type="submission" date="2014-11" db="EMBL/GenBank/DDBJ databases">
        <title>Genetic blueprint of the zoonotic pathogen Toxocara canis.</title>
        <authorList>
            <person name="Zhu X.-Q."/>
            <person name="Korhonen P.K."/>
            <person name="Cai H."/>
            <person name="Young N.D."/>
            <person name="Nejsum P."/>
            <person name="von Samson-Himmelstjerna G."/>
            <person name="Boag P.R."/>
            <person name="Tan P."/>
            <person name="Li Q."/>
            <person name="Min J."/>
            <person name="Yang Y."/>
            <person name="Wang X."/>
            <person name="Fang X."/>
            <person name="Hall R.S."/>
            <person name="Hofmann A."/>
            <person name="Sternberg P.W."/>
            <person name="Jex A.R."/>
            <person name="Gasser R.B."/>
        </authorList>
    </citation>
    <scope>NUCLEOTIDE SEQUENCE [LARGE SCALE GENOMIC DNA]</scope>
    <source>
        <strain evidence="1">PN_DK_2014</strain>
    </source>
</reference>
<comment type="caution">
    <text evidence="1">The sequence shown here is derived from an EMBL/GenBank/DDBJ whole genome shotgun (WGS) entry which is preliminary data.</text>
</comment>
<organism evidence="1 2">
    <name type="scientific">Toxocara canis</name>
    <name type="common">Canine roundworm</name>
    <dbReference type="NCBI Taxonomy" id="6265"/>
    <lineage>
        <taxon>Eukaryota</taxon>
        <taxon>Metazoa</taxon>
        <taxon>Ecdysozoa</taxon>
        <taxon>Nematoda</taxon>
        <taxon>Chromadorea</taxon>
        <taxon>Rhabditida</taxon>
        <taxon>Spirurina</taxon>
        <taxon>Ascaridomorpha</taxon>
        <taxon>Ascaridoidea</taxon>
        <taxon>Toxocaridae</taxon>
        <taxon>Toxocara</taxon>
    </lineage>
</organism>
<evidence type="ECO:0000313" key="2">
    <source>
        <dbReference type="Proteomes" id="UP000031036"/>
    </source>
</evidence>
<evidence type="ECO:0000313" key="1">
    <source>
        <dbReference type="EMBL" id="KHN84571.1"/>
    </source>
</evidence>
<dbReference type="Proteomes" id="UP000031036">
    <property type="component" value="Unassembled WGS sequence"/>
</dbReference>
<name>A0A0B2VM51_TOXCA</name>
<dbReference type="EMBL" id="JPKZ01000912">
    <property type="protein sequence ID" value="KHN84571.1"/>
    <property type="molecule type" value="Genomic_DNA"/>
</dbReference>
<keyword evidence="2" id="KW-1185">Reference proteome</keyword>
<dbReference type="AlphaFoldDB" id="A0A0B2VM51"/>
<proteinExistence type="predicted"/>
<feature type="non-terminal residue" evidence="1">
    <location>
        <position position="110"/>
    </location>
</feature>
<gene>
    <name evidence="1" type="ORF">Tcan_01113</name>
</gene>
<protein>
    <submittedName>
        <fullName evidence="1">Uncharacterized protein</fullName>
    </submittedName>
</protein>
<accession>A0A0B2VM51</accession>
<sequence length="110" mass="12764">MLSYINRYDTYGEAQGSHGRLTYMHTMHLFELATTLITVHVGHFHSLRRWTRDASSEVRTSQIRCNMARLSKTWDVEYECQLLCSFSASTKLGITPVWLTNSTVRMFNVV</sequence>